<sequence>MLYNIDLRLIIPVLVKILIYLLINRSANSDEHADQLILIWDYLLNHQSSLFDVALAFVFLLVVITLKFSISITVLPQPIMLRFGYFNPSLPLVFLLIASFLFPPQVLVYAYLLCIFIWIFSPWPNYVFATLVNWLQHIPVFIIMAQQQPPAAYFEIDDHEDNDDNLEINVIFGHA</sequence>
<organism evidence="2 3">
    <name type="scientific">Heracleum sosnowskyi</name>
    <dbReference type="NCBI Taxonomy" id="360622"/>
    <lineage>
        <taxon>Eukaryota</taxon>
        <taxon>Viridiplantae</taxon>
        <taxon>Streptophyta</taxon>
        <taxon>Embryophyta</taxon>
        <taxon>Tracheophyta</taxon>
        <taxon>Spermatophyta</taxon>
        <taxon>Magnoliopsida</taxon>
        <taxon>eudicotyledons</taxon>
        <taxon>Gunneridae</taxon>
        <taxon>Pentapetalae</taxon>
        <taxon>asterids</taxon>
        <taxon>campanulids</taxon>
        <taxon>Apiales</taxon>
        <taxon>Apiaceae</taxon>
        <taxon>Apioideae</taxon>
        <taxon>apioid superclade</taxon>
        <taxon>Tordylieae</taxon>
        <taxon>Tordyliinae</taxon>
        <taxon>Heracleum</taxon>
    </lineage>
</organism>
<feature type="transmembrane region" description="Helical" evidence="1">
    <location>
        <begin position="7"/>
        <end position="23"/>
    </location>
</feature>
<proteinExistence type="predicted"/>
<dbReference type="EMBL" id="JAUIZM010000008">
    <property type="protein sequence ID" value="KAK1369319.1"/>
    <property type="molecule type" value="Genomic_DNA"/>
</dbReference>
<keyword evidence="1" id="KW-0472">Membrane</keyword>
<accession>A0AAD8ME38</accession>
<evidence type="ECO:0000313" key="3">
    <source>
        <dbReference type="Proteomes" id="UP001237642"/>
    </source>
</evidence>
<name>A0AAD8ME38_9APIA</name>
<keyword evidence="3" id="KW-1185">Reference proteome</keyword>
<comment type="caution">
    <text evidence="2">The sequence shown here is derived from an EMBL/GenBank/DDBJ whole genome shotgun (WGS) entry which is preliminary data.</text>
</comment>
<protein>
    <submittedName>
        <fullName evidence="2">Uncharacterized protein</fullName>
    </submittedName>
</protein>
<evidence type="ECO:0000256" key="1">
    <source>
        <dbReference type="SAM" id="Phobius"/>
    </source>
</evidence>
<reference evidence="2" key="1">
    <citation type="submission" date="2023-02" db="EMBL/GenBank/DDBJ databases">
        <title>Genome of toxic invasive species Heracleum sosnowskyi carries increased number of genes despite the absence of recent whole-genome duplications.</title>
        <authorList>
            <person name="Schelkunov M."/>
            <person name="Shtratnikova V."/>
            <person name="Makarenko M."/>
            <person name="Klepikova A."/>
            <person name="Omelchenko D."/>
            <person name="Novikova G."/>
            <person name="Obukhova E."/>
            <person name="Bogdanov V."/>
            <person name="Penin A."/>
            <person name="Logacheva M."/>
        </authorList>
    </citation>
    <scope>NUCLEOTIDE SEQUENCE</scope>
    <source>
        <strain evidence="2">Hsosn_3</strain>
        <tissue evidence="2">Leaf</tissue>
    </source>
</reference>
<reference evidence="2" key="2">
    <citation type="submission" date="2023-05" db="EMBL/GenBank/DDBJ databases">
        <authorList>
            <person name="Schelkunov M.I."/>
        </authorList>
    </citation>
    <scope>NUCLEOTIDE SEQUENCE</scope>
    <source>
        <strain evidence="2">Hsosn_3</strain>
        <tissue evidence="2">Leaf</tissue>
    </source>
</reference>
<keyword evidence="1" id="KW-0812">Transmembrane</keyword>
<feature type="transmembrane region" description="Helical" evidence="1">
    <location>
        <begin position="90"/>
        <end position="120"/>
    </location>
</feature>
<dbReference type="AlphaFoldDB" id="A0AAD8ME38"/>
<feature type="transmembrane region" description="Helical" evidence="1">
    <location>
        <begin position="50"/>
        <end position="70"/>
    </location>
</feature>
<keyword evidence="1" id="KW-1133">Transmembrane helix</keyword>
<gene>
    <name evidence="2" type="ORF">POM88_035411</name>
</gene>
<dbReference type="Proteomes" id="UP001237642">
    <property type="component" value="Unassembled WGS sequence"/>
</dbReference>
<evidence type="ECO:0000313" key="2">
    <source>
        <dbReference type="EMBL" id="KAK1369319.1"/>
    </source>
</evidence>